<organism evidence="2">
    <name type="scientific">Anopheles sinensis</name>
    <name type="common">Mosquito</name>
    <dbReference type="NCBI Taxonomy" id="74873"/>
    <lineage>
        <taxon>Eukaryota</taxon>
        <taxon>Metazoa</taxon>
        <taxon>Ecdysozoa</taxon>
        <taxon>Arthropoda</taxon>
        <taxon>Hexapoda</taxon>
        <taxon>Insecta</taxon>
        <taxon>Pterygota</taxon>
        <taxon>Neoptera</taxon>
        <taxon>Endopterygota</taxon>
        <taxon>Diptera</taxon>
        <taxon>Nematocera</taxon>
        <taxon>Culicoidea</taxon>
        <taxon>Culicidae</taxon>
        <taxon>Anophelinae</taxon>
        <taxon>Anopheles</taxon>
    </lineage>
</organism>
<keyword evidence="4" id="KW-1185">Reference proteome</keyword>
<evidence type="ECO:0000313" key="2">
    <source>
        <dbReference type="EMBL" id="KFB47092.1"/>
    </source>
</evidence>
<dbReference type="EMBL" id="KE525327">
    <property type="protein sequence ID" value="KFB47092.1"/>
    <property type="molecule type" value="Genomic_DNA"/>
</dbReference>
<gene>
    <name evidence="2" type="ORF">ZHAS_00015138</name>
</gene>
<reference evidence="2 4" key="1">
    <citation type="journal article" date="2014" name="BMC Genomics">
        <title>Genome sequence of Anopheles sinensis provides insight into genetics basis of mosquito competence for malaria parasites.</title>
        <authorList>
            <person name="Zhou D."/>
            <person name="Zhang D."/>
            <person name="Ding G."/>
            <person name="Shi L."/>
            <person name="Hou Q."/>
            <person name="Ye Y."/>
            <person name="Xu Y."/>
            <person name="Zhou H."/>
            <person name="Xiong C."/>
            <person name="Li S."/>
            <person name="Yu J."/>
            <person name="Hong S."/>
            <person name="Yu X."/>
            <person name="Zou P."/>
            <person name="Chen C."/>
            <person name="Chang X."/>
            <person name="Wang W."/>
            <person name="Lv Y."/>
            <person name="Sun Y."/>
            <person name="Ma L."/>
            <person name="Shen B."/>
            <person name="Zhu C."/>
        </authorList>
    </citation>
    <scope>NUCLEOTIDE SEQUENCE [LARGE SCALE GENOMIC DNA]</scope>
</reference>
<proteinExistence type="predicted"/>
<reference evidence="3" key="2">
    <citation type="submission" date="2020-05" db="UniProtKB">
        <authorList>
            <consortium name="EnsemblMetazoa"/>
        </authorList>
    </citation>
    <scope>IDENTIFICATION</scope>
</reference>
<evidence type="ECO:0000313" key="3">
    <source>
        <dbReference type="EnsemblMetazoa" id="ASIC015138-PA"/>
    </source>
</evidence>
<evidence type="ECO:0000313" key="4">
    <source>
        <dbReference type="Proteomes" id="UP000030765"/>
    </source>
</evidence>
<name>A0A084WA48_ANOSI</name>
<protein>
    <submittedName>
        <fullName evidence="2 3">Membrane protein</fullName>
    </submittedName>
</protein>
<accession>A0A084WA48</accession>
<feature type="region of interest" description="Disordered" evidence="1">
    <location>
        <begin position="35"/>
        <end position="61"/>
    </location>
</feature>
<sequence>MVSIRVGNRVPMMKITTHTDANGSVLPPSRAKIKGDNESNHFDATMAPDGAVPEAEGGRVTGDRKDRLTLDLSKRRCVPSVNARRLGGVGALSLIQCVHR</sequence>
<dbReference type="AlphaFoldDB" id="A0A084WA48"/>
<evidence type="ECO:0000256" key="1">
    <source>
        <dbReference type="SAM" id="MobiDB-lite"/>
    </source>
</evidence>
<dbReference type="Proteomes" id="UP000030765">
    <property type="component" value="Unassembled WGS sequence"/>
</dbReference>
<dbReference type="EnsemblMetazoa" id="ASIC015138-RA">
    <property type="protein sequence ID" value="ASIC015138-PA"/>
    <property type="gene ID" value="ASIC015138"/>
</dbReference>
<dbReference type="VEuPathDB" id="VectorBase:ASIC015138"/>
<dbReference type="EMBL" id="ATLV01022043">
    <property type="status" value="NOT_ANNOTATED_CDS"/>
    <property type="molecule type" value="Genomic_DNA"/>
</dbReference>